<keyword evidence="2" id="KW-0472">Membrane</keyword>
<keyword evidence="4" id="KW-1185">Reference proteome</keyword>
<protein>
    <submittedName>
        <fullName evidence="3">CLUMA_CG016317, isoform A</fullName>
    </submittedName>
</protein>
<dbReference type="AlphaFoldDB" id="A0A1J1IUD7"/>
<keyword evidence="2" id="KW-0812">Transmembrane</keyword>
<keyword evidence="2" id="KW-1133">Transmembrane helix</keyword>
<evidence type="ECO:0000256" key="2">
    <source>
        <dbReference type="SAM" id="Phobius"/>
    </source>
</evidence>
<reference evidence="3 4" key="1">
    <citation type="submission" date="2015-04" db="EMBL/GenBank/DDBJ databases">
        <authorList>
            <person name="Syromyatnikov M.Y."/>
            <person name="Popov V.N."/>
        </authorList>
    </citation>
    <scope>NUCLEOTIDE SEQUENCE [LARGE SCALE GENOMIC DNA]</scope>
</reference>
<gene>
    <name evidence="3" type="ORF">CLUMA_CG016317</name>
</gene>
<evidence type="ECO:0000256" key="1">
    <source>
        <dbReference type="SAM" id="MobiDB-lite"/>
    </source>
</evidence>
<proteinExistence type="predicted"/>
<evidence type="ECO:0000313" key="3">
    <source>
        <dbReference type="EMBL" id="CRL03314.1"/>
    </source>
</evidence>
<feature type="compositionally biased region" description="Pro residues" evidence="1">
    <location>
        <begin position="93"/>
        <end position="110"/>
    </location>
</feature>
<dbReference type="Proteomes" id="UP000183832">
    <property type="component" value="Unassembled WGS sequence"/>
</dbReference>
<feature type="region of interest" description="Disordered" evidence="1">
    <location>
        <begin position="77"/>
        <end position="111"/>
    </location>
</feature>
<sequence length="144" mass="16309">MQTWLIILITILSGLAVFVLLFIIKKKRSEKRHRERAAMAQPSIVIPNTTTVIPSTNRQPAYNLGNPTQVRQFTTVMYHSGPNPTSGQMYPPGNAPPYPYNPNVIPPPYQQQPQQQQMYPQYVNPNPYQQPTRLMPVASAPAHM</sequence>
<feature type="compositionally biased region" description="Polar residues" evidence="1">
    <location>
        <begin position="77"/>
        <end position="87"/>
    </location>
</feature>
<accession>A0A1J1IUD7</accession>
<feature type="transmembrane region" description="Helical" evidence="2">
    <location>
        <begin position="6"/>
        <end position="24"/>
    </location>
</feature>
<dbReference type="EMBL" id="CVRI01000059">
    <property type="protein sequence ID" value="CRL03314.1"/>
    <property type="molecule type" value="Genomic_DNA"/>
</dbReference>
<name>A0A1J1IUD7_9DIPT</name>
<organism evidence="3 4">
    <name type="scientific">Clunio marinus</name>
    <dbReference type="NCBI Taxonomy" id="568069"/>
    <lineage>
        <taxon>Eukaryota</taxon>
        <taxon>Metazoa</taxon>
        <taxon>Ecdysozoa</taxon>
        <taxon>Arthropoda</taxon>
        <taxon>Hexapoda</taxon>
        <taxon>Insecta</taxon>
        <taxon>Pterygota</taxon>
        <taxon>Neoptera</taxon>
        <taxon>Endopterygota</taxon>
        <taxon>Diptera</taxon>
        <taxon>Nematocera</taxon>
        <taxon>Chironomoidea</taxon>
        <taxon>Chironomidae</taxon>
        <taxon>Clunio</taxon>
    </lineage>
</organism>
<evidence type="ECO:0000313" key="4">
    <source>
        <dbReference type="Proteomes" id="UP000183832"/>
    </source>
</evidence>